<dbReference type="FunFam" id="3.40.309.10:FF:000009">
    <property type="entry name" value="Aldehyde dehydrogenase A"/>
    <property type="match status" value="1"/>
</dbReference>
<accession>A0A370DIC4</accession>
<keyword evidence="2 4" id="KW-0560">Oxidoreductase</keyword>
<evidence type="ECO:0000313" key="7">
    <source>
        <dbReference type="Proteomes" id="UP000254266"/>
    </source>
</evidence>
<feature type="active site" evidence="3">
    <location>
        <position position="229"/>
    </location>
</feature>
<dbReference type="AlphaFoldDB" id="A0A370DIC4"/>
<dbReference type="Pfam" id="PF00171">
    <property type="entry name" value="Aldedh"/>
    <property type="match status" value="1"/>
</dbReference>
<proteinExistence type="inferred from homology"/>
<evidence type="ECO:0000256" key="2">
    <source>
        <dbReference type="ARBA" id="ARBA00023002"/>
    </source>
</evidence>
<dbReference type="InterPro" id="IPR016163">
    <property type="entry name" value="Ald_DH_C"/>
</dbReference>
<dbReference type="Gene3D" id="3.40.309.10">
    <property type="entry name" value="Aldehyde Dehydrogenase, Chain A, domain 2"/>
    <property type="match status" value="1"/>
</dbReference>
<comment type="similarity">
    <text evidence="1 4">Belongs to the aldehyde dehydrogenase family.</text>
</comment>
<comment type="caution">
    <text evidence="6">The sequence shown here is derived from an EMBL/GenBank/DDBJ whole genome shotgun (WGS) entry which is preliminary data.</text>
</comment>
<evidence type="ECO:0000313" key="6">
    <source>
        <dbReference type="EMBL" id="RDH84672.1"/>
    </source>
</evidence>
<evidence type="ECO:0000256" key="3">
    <source>
        <dbReference type="PROSITE-ProRule" id="PRU10007"/>
    </source>
</evidence>
<evidence type="ECO:0000256" key="1">
    <source>
        <dbReference type="ARBA" id="ARBA00009986"/>
    </source>
</evidence>
<dbReference type="GO" id="GO:0016620">
    <property type="term" value="F:oxidoreductase activity, acting on the aldehyde or oxo group of donors, NAD or NADP as acceptor"/>
    <property type="evidence" value="ECO:0007669"/>
    <property type="project" value="InterPro"/>
</dbReference>
<protein>
    <submittedName>
        <fullName evidence="6">Aldehyde dehydrogenase</fullName>
    </submittedName>
</protein>
<dbReference type="PROSITE" id="PS00687">
    <property type="entry name" value="ALDEHYDE_DEHYDR_GLU"/>
    <property type="match status" value="1"/>
</dbReference>
<dbReference type="Gene3D" id="3.40.605.10">
    <property type="entry name" value="Aldehyde Dehydrogenase, Chain A, domain 1"/>
    <property type="match status" value="1"/>
</dbReference>
<name>A0A370DIC4_9GAMM</name>
<dbReference type="PROSITE" id="PS00070">
    <property type="entry name" value="ALDEHYDE_DEHYDR_CYS"/>
    <property type="match status" value="1"/>
</dbReference>
<keyword evidence="7" id="KW-1185">Reference proteome</keyword>
<dbReference type="PANTHER" id="PTHR11699">
    <property type="entry name" value="ALDEHYDE DEHYDROGENASE-RELATED"/>
    <property type="match status" value="1"/>
</dbReference>
<sequence length="460" mass="50679">MTVKIVSPVDGSIVAERETASLTQIKKVLQNALSAKNSWKSIAVSERAILCHKAIDKLLENGEDIAREITQQMGRPIKYAPGELQGLEERARYMIDIATEELADIRIEESEEFNRYIKRESLGVVLTIAPWNYPYLTAINSIVPALMAGNCVILKHSAQTLLCAERFCQAFEQAGFGEGVFQYLHLDHQQTTELVKNKLINFVSFTGSVSGGEAIEKSMAGLFKGVGLELGGKDPAYVRSDADINLAVENLVDGAFFNSGQSCCGIERIYLHMDIYDDFIKKYTNTVNQYVLGDPFDITTTLGPMVNSKSAEYIREQIKQACNAGAISCIDEKKFPLSKIGTAYLAPQVLLNVDHNMSVMKDESFGPVVGIMKVNNDDEAVQLMNDSSYGLTASIWTNDKEAAISIGDQLQTGTVFMNRCDYLDPALSWVGVKKSGRGCSLSVLGYQQLTRPKSFHLKSS</sequence>
<dbReference type="InterPro" id="IPR016161">
    <property type="entry name" value="Ald_DH/histidinol_DH"/>
</dbReference>
<dbReference type="SUPFAM" id="SSF53720">
    <property type="entry name" value="ALDH-like"/>
    <property type="match status" value="1"/>
</dbReference>
<dbReference type="InterPro" id="IPR029510">
    <property type="entry name" value="Ald_DH_CS_GLU"/>
</dbReference>
<dbReference type="InterPro" id="IPR016162">
    <property type="entry name" value="Ald_DH_N"/>
</dbReference>
<evidence type="ECO:0000256" key="4">
    <source>
        <dbReference type="RuleBase" id="RU003345"/>
    </source>
</evidence>
<dbReference type="EMBL" id="QFXC01000007">
    <property type="protein sequence ID" value="RDH84672.1"/>
    <property type="molecule type" value="Genomic_DNA"/>
</dbReference>
<dbReference type="InterPro" id="IPR016160">
    <property type="entry name" value="Ald_DH_CS_CYS"/>
</dbReference>
<dbReference type="Proteomes" id="UP000254266">
    <property type="component" value="Unassembled WGS sequence"/>
</dbReference>
<feature type="domain" description="Aldehyde dehydrogenase" evidence="5">
    <location>
        <begin position="3"/>
        <end position="454"/>
    </location>
</feature>
<organism evidence="6 7">
    <name type="scientific">endosymbiont of Galathealinum brachiosum</name>
    <dbReference type="NCBI Taxonomy" id="2200906"/>
    <lineage>
        <taxon>Bacteria</taxon>
        <taxon>Pseudomonadati</taxon>
        <taxon>Pseudomonadota</taxon>
        <taxon>Gammaproteobacteria</taxon>
        <taxon>sulfur-oxidizing symbionts</taxon>
    </lineage>
</organism>
<dbReference type="CDD" id="cd07102">
    <property type="entry name" value="ALDH_EDX86601"/>
    <property type="match status" value="1"/>
</dbReference>
<gene>
    <name evidence="6" type="ORF">DIZ80_04170</name>
</gene>
<reference evidence="6 7" key="1">
    <citation type="journal article" date="2018" name="ISME J.">
        <title>Endosymbiont genomes yield clues of tubeworm success.</title>
        <authorList>
            <person name="Li Y."/>
            <person name="Liles M.R."/>
            <person name="Halanych K.M."/>
        </authorList>
    </citation>
    <scope>NUCLEOTIDE SEQUENCE [LARGE SCALE GENOMIC DNA]</scope>
    <source>
        <strain evidence="6">A1464</strain>
    </source>
</reference>
<dbReference type="InterPro" id="IPR015590">
    <property type="entry name" value="Aldehyde_DH_dom"/>
</dbReference>
<evidence type="ECO:0000259" key="5">
    <source>
        <dbReference type="Pfam" id="PF00171"/>
    </source>
</evidence>